<keyword evidence="1" id="KW-1133">Transmembrane helix</keyword>
<protein>
    <submittedName>
        <fullName evidence="2">Uncharacterized protein</fullName>
    </submittedName>
</protein>
<gene>
    <name evidence="2" type="ORF">B0H16DRAFT_1604898</name>
</gene>
<comment type="caution">
    <text evidence="2">The sequence shown here is derived from an EMBL/GenBank/DDBJ whole genome shotgun (WGS) entry which is preliminary data.</text>
</comment>
<evidence type="ECO:0000313" key="3">
    <source>
        <dbReference type="Proteomes" id="UP001215598"/>
    </source>
</evidence>
<dbReference type="AlphaFoldDB" id="A0AAD7HGM4"/>
<feature type="non-terminal residue" evidence="2">
    <location>
        <position position="191"/>
    </location>
</feature>
<accession>A0AAD7HGM4</accession>
<evidence type="ECO:0000313" key="2">
    <source>
        <dbReference type="EMBL" id="KAJ7720360.1"/>
    </source>
</evidence>
<evidence type="ECO:0000256" key="1">
    <source>
        <dbReference type="SAM" id="Phobius"/>
    </source>
</evidence>
<feature type="transmembrane region" description="Helical" evidence="1">
    <location>
        <begin position="115"/>
        <end position="138"/>
    </location>
</feature>
<dbReference type="Proteomes" id="UP001215598">
    <property type="component" value="Unassembled WGS sequence"/>
</dbReference>
<name>A0AAD7HGM4_9AGAR</name>
<keyword evidence="1" id="KW-0472">Membrane</keyword>
<keyword evidence="1" id="KW-0812">Transmembrane</keyword>
<keyword evidence="3" id="KW-1185">Reference proteome</keyword>
<dbReference type="EMBL" id="JARKIB010000241">
    <property type="protein sequence ID" value="KAJ7720360.1"/>
    <property type="molecule type" value="Genomic_DNA"/>
</dbReference>
<reference evidence="2" key="1">
    <citation type="submission" date="2023-03" db="EMBL/GenBank/DDBJ databases">
        <title>Massive genome expansion in bonnet fungi (Mycena s.s.) driven by repeated elements and novel gene families across ecological guilds.</title>
        <authorList>
            <consortium name="Lawrence Berkeley National Laboratory"/>
            <person name="Harder C.B."/>
            <person name="Miyauchi S."/>
            <person name="Viragh M."/>
            <person name="Kuo A."/>
            <person name="Thoen E."/>
            <person name="Andreopoulos B."/>
            <person name="Lu D."/>
            <person name="Skrede I."/>
            <person name="Drula E."/>
            <person name="Henrissat B."/>
            <person name="Morin E."/>
            <person name="Kohler A."/>
            <person name="Barry K."/>
            <person name="LaButti K."/>
            <person name="Morin E."/>
            <person name="Salamov A."/>
            <person name="Lipzen A."/>
            <person name="Mereny Z."/>
            <person name="Hegedus B."/>
            <person name="Baldrian P."/>
            <person name="Stursova M."/>
            <person name="Weitz H."/>
            <person name="Taylor A."/>
            <person name="Grigoriev I.V."/>
            <person name="Nagy L.G."/>
            <person name="Martin F."/>
            <person name="Kauserud H."/>
        </authorList>
    </citation>
    <scope>NUCLEOTIDE SEQUENCE</scope>
    <source>
        <strain evidence="2">CBHHK182m</strain>
    </source>
</reference>
<organism evidence="2 3">
    <name type="scientific">Mycena metata</name>
    <dbReference type="NCBI Taxonomy" id="1033252"/>
    <lineage>
        <taxon>Eukaryota</taxon>
        <taxon>Fungi</taxon>
        <taxon>Dikarya</taxon>
        <taxon>Basidiomycota</taxon>
        <taxon>Agaricomycotina</taxon>
        <taxon>Agaricomycetes</taxon>
        <taxon>Agaricomycetidae</taxon>
        <taxon>Agaricales</taxon>
        <taxon>Marasmiineae</taxon>
        <taxon>Mycenaceae</taxon>
        <taxon>Mycena</taxon>
    </lineage>
</organism>
<proteinExistence type="predicted"/>
<sequence>MRAWGRYAQSFLFARGMRMGAGSTIGMPRSFLFPAGGGVRRGRCATCLRRRPRNDSSVRLRRKIALHRVPAAASRSTRVGFIVGKNCTRKHPRLRRGALFASLGEYASSTPSSALAAFQLLLLPFYFCLFACFLPSFFFTPVPFLGLILISLAAPSQTCIIFQPAFDSTHIIYGSIGSACGAGGGGGEEVL</sequence>